<evidence type="ECO:0000256" key="1">
    <source>
        <dbReference type="ARBA" id="ARBA00005964"/>
    </source>
</evidence>
<dbReference type="EC" id="3.1.1.-" evidence="3"/>
<dbReference type="Proteomes" id="UP000700596">
    <property type="component" value="Unassembled WGS sequence"/>
</dbReference>
<gene>
    <name evidence="5" type="ORF">B0J11DRAFT_539873</name>
</gene>
<keyword evidence="3" id="KW-0732">Signal</keyword>
<evidence type="ECO:0000313" key="5">
    <source>
        <dbReference type="EMBL" id="KAH7115112.1"/>
    </source>
</evidence>
<dbReference type="Gene3D" id="3.40.50.1820">
    <property type="entry name" value="alpha/beta hydrolase"/>
    <property type="match status" value="1"/>
</dbReference>
<dbReference type="OrthoDB" id="408631at2759"/>
<keyword evidence="6" id="KW-1185">Reference proteome</keyword>
<dbReference type="InterPro" id="IPR029058">
    <property type="entry name" value="AB_hydrolase_fold"/>
</dbReference>
<organism evidence="5 6">
    <name type="scientific">Dendryphion nanum</name>
    <dbReference type="NCBI Taxonomy" id="256645"/>
    <lineage>
        <taxon>Eukaryota</taxon>
        <taxon>Fungi</taxon>
        <taxon>Dikarya</taxon>
        <taxon>Ascomycota</taxon>
        <taxon>Pezizomycotina</taxon>
        <taxon>Dothideomycetes</taxon>
        <taxon>Pleosporomycetidae</taxon>
        <taxon>Pleosporales</taxon>
        <taxon>Torulaceae</taxon>
        <taxon>Dendryphion</taxon>
    </lineage>
</organism>
<dbReference type="SUPFAM" id="SSF53474">
    <property type="entry name" value="alpha/beta-Hydrolases"/>
    <property type="match status" value="1"/>
</dbReference>
<dbReference type="PANTHER" id="PTHR43918:SF4">
    <property type="entry name" value="CARBOXYLIC ESTER HYDROLASE"/>
    <property type="match status" value="1"/>
</dbReference>
<evidence type="ECO:0000313" key="6">
    <source>
        <dbReference type="Proteomes" id="UP000700596"/>
    </source>
</evidence>
<feature type="domain" description="Carboxylesterase type B" evidence="4">
    <location>
        <begin position="43"/>
        <end position="533"/>
    </location>
</feature>
<dbReference type="GO" id="GO:0052689">
    <property type="term" value="F:carboxylic ester hydrolase activity"/>
    <property type="evidence" value="ECO:0007669"/>
    <property type="project" value="TreeGrafter"/>
</dbReference>
<dbReference type="PROSITE" id="PS00122">
    <property type="entry name" value="CARBOXYLESTERASE_B_1"/>
    <property type="match status" value="1"/>
</dbReference>
<proteinExistence type="inferred from homology"/>
<dbReference type="InterPro" id="IPR050654">
    <property type="entry name" value="AChE-related_enzymes"/>
</dbReference>
<dbReference type="AlphaFoldDB" id="A0A9P9ICQ7"/>
<comment type="caution">
    <text evidence="5">The sequence shown here is derived from an EMBL/GenBank/DDBJ whole genome shotgun (WGS) entry which is preliminary data.</text>
</comment>
<protein>
    <recommendedName>
        <fullName evidence="3">Carboxylic ester hydrolase</fullName>
        <ecNumber evidence="3">3.1.1.-</ecNumber>
    </recommendedName>
</protein>
<evidence type="ECO:0000256" key="2">
    <source>
        <dbReference type="ARBA" id="ARBA00022801"/>
    </source>
</evidence>
<dbReference type="EMBL" id="JAGMWT010000016">
    <property type="protein sequence ID" value="KAH7115112.1"/>
    <property type="molecule type" value="Genomic_DNA"/>
</dbReference>
<keyword evidence="2 3" id="KW-0378">Hydrolase</keyword>
<comment type="similarity">
    <text evidence="1 3">Belongs to the type-B carboxylesterase/lipase family.</text>
</comment>
<accession>A0A9P9ICQ7</accession>
<feature type="chain" id="PRO_5040548008" description="Carboxylic ester hydrolase" evidence="3">
    <location>
        <begin position="25"/>
        <end position="590"/>
    </location>
</feature>
<dbReference type="PANTHER" id="PTHR43918">
    <property type="entry name" value="ACETYLCHOLINESTERASE"/>
    <property type="match status" value="1"/>
</dbReference>
<dbReference type="InterPro" id="IPR019826">
    <property type="entry name" value="Carboxylesterase_B_AS"/>
</dbReference>
<evidence type="ECO:0000259" key="4">
    <source>
        <dbReference type="Pfam" id="PF00135"/>
    </source>
</evidence>
<evidence type="ECO:0000256" key="3">
    <source>
        <dbReference type="RuleBase" id="RU361235"/>
    </source>
</evidence>
<sequence>MHLRLSRLVNIGLVLVLSATGVSANPATVVDRAKDVIYKGFERNGVEVFLGIPYGQDTSGVNRFRPPRPFINRPGTVVNATIAGPACPQSLGLWFPPLTLNNITEISEDCLNLNIVRPVSNDRARTSHKLLPVMVWIHGGSFWAGSNMEPTHNPDGLVLEAIKDNADHAVIHVAMNYRLGFFGFAQSGSLQEEGSLNAGLRDQRLAIEWVRDNILSFGGNPSNITIFGQSSGGLAVGMHLLAYGGTKPLPFQQGICQSQALEPGLTGNFTINAMHALVDYIGCNTTSFNSPETIACLRQFDTKSVLKASLDTYVGDIAHNIGDIWMPTVDGDFVPETPSKLVKEGRFGKTTSGQPAKYMIGWTDGDVNFFTDVSIETSNDTHNFLQAYLPNAPSHAIDQLTSLYPVSEFAPPQGTNLTAEFYRTARVFRDIIMTCQPIFLAENIKKYGGDVYLYDFNQTLIEPSIEAEYNVSHIGVIHTSEFPYIYANLTFYSEAKPTQADEDLKCRASNSWSSFAASGHPSGSENAYTLKGWKDAFYDIDNINIFVIGGSKNGLAAIDGPNSTPEMSGQRLRERCALINSEKWIEYLQY</sequence>
<name>A0A9P9ICQ7_9PLEO</name>
<dbReference type="Pfam" id="PF00135">
    <property type="entry name" value="COesterase"/>
    <property type="match status" value="1"/>
</dbReference>
<dbReference type="InterPro" id="IPR002018">
    <property type="entry name" value="CarbesteraseB"/>
</dbReference>
<feature type="signal peptide" evidence="3">
    <location>
        <begin position="1"/>
        <end position="24"/>
    </location>
</feature>
<reference evidence="5" key="1">
    <citation type="journal article" date="2021" name="Nat. Commun.">
        <title>Genetic determinants of endophytism in the Arabidopsis root mycobiome.</title>
        <authorList>
            <person name="Mesny F."/>
            <person name="Miyauchi S."/>
            <person name="Thiergart T."/>
            <person name="Pickel B."/>
            <person name="Atanasova L."/>
            <person name="Karlsson M."/>
            <person name="Huettel B."/>
            <person name="Barry K.W."/>
            <person name="Haridas S."/>
            <person name="Chen C."/>
            <person name="Bauer D."/>
            <person name="Andreopoulos W."/>
            <person name="Pangilinan J."/>
            <person name="LaButti K."/>
            <person name="Riley R."/>
            <person name="Lipzen A."/>
            <person name="Clum A."/>
            <person name="Drula E."/>
            <person name="Henrissat B."/>
            <person name="Kohler A."/>
            <person name="Grigoriev I.V."/>
            <person name="Martin F.M."/>
            <person name="Hacquard S."/>
        </authorList>
    </citation>
    <scope>NUCLEOTIDE SEQUENCE</scope>
    <source>
        <strain evidence="5">MPI-CAGE-CH-0243</strain>
    </source>
</reference>